<name>A0A1W0E4A2_9MICR</name>
<dbReference type="EMBL" id="MNPJ01000023">
    <property type="protein sequence ID" value="OQS54056.1"/>
    <property type="molecule type" value="Genomic_DNA"/>
</dbReference>
<evidence type="ECO:0000313" key="3">
    <source>
        <dbReference type="Proteomes" id="UP000192758"/>
    </source>
</evidence>
<protein>
    <submittedName>
        <fullName evidence="2">Uncharacterized protein</fullName>
    </submittedName>
</protein>
<dbReference type="OrthoDB" id="2191343at2759"/>
<evidence type="ECO:0000313" key="2">
    <source>
        <dbReference type="EMBL" id="OQS54056.1"/>
    </source>
</evidence>
<sequence>MNVNIGYECLKTLGKILKDEKSFQIQIFTLETLDILEGFLQYKKIKYKKVFVSKYNIEDEELCILLKDNKNFEIGNHSKVILWSNERDRRFVPYKLVLTESEKERLVLKQLQSKKQDEETENKKEIDLKKKFIQNKKLSYCSISRTKIDAATYIANALDYLECVIVFCLVRESKLEKLCYEVKEVNEELTNKTTIKMALNNLVRHKIVTKKGNVYKINVHTQTVQKICEKIGFGKVFQ</sequence>
<organism evidence="2 3">
    <name type="scientific">Ecytonucleospora hepatopenaei</name>
    <dbReference type="NCBI Taxonomy" id="646526"/>
    <lineage>
        <taxon>Eukaryota</taxon>
        <taxon>Fungi</taxon>
        <taxon>Fungi incertae sedis</taxon>
        <taxon>Microsporidia</taxon>
        <taxon>Enterocytozoonidae</taxon>
        <taxon>Ecytonucleospora</taxon>
    </lineage>
</organism>
<gene>
    <name evidence="2" type="ORF">EHP00_1875</name>
</gene>
<dbReference type="Proteomes" id="UP000192758">
    <property type="component" value="Unassembled WGS sequence"/>
</dbReference>
<keyword evidence="3" id="KW-1185">Reference proteome</keyword>
<dbReference type="AlphaFoldDB" id="A0A1W0E4A2"/>
<reference evidence="2 3" key="1">
    <citation type="journal article" date="2017" name="Environ. Microbiol.">
        <title>Decay of the glycolytic pathway and adaptation to intranuclear parasitism within Enterocytozoonidae microsporidia.</title>
        <authorList>
            <person name="Wiredu Boakye D."/>
            <person name="Jaroenlak P."/>
            <person name="Prachumwat A."/>
            <person name="Williams T.A."/>
            <person name="Bateman K.S."/>
            <person name="Itsathitphaisarn O."/>
            <person name="Sritunyalucksana K."/>
            <person name="Paszkiewicz K.H."/>
            <person name="Moore K.A."/>
            <person name="Stentiford G.D."/>
            <person name="Williams B.A."/>
        </authorList>
    </citation>
    <scope>NUCLEOTIDE SEQUENCE [LARGE SCALE GENOMIC DNA]</scope>
    <source>
        <strain evidence="2 3">TH1</strain>
    </source>
</reference>
<dbReference type="VEuPathDB" id="MicrosporidiaDB:EHP00_1875"/>
<comment type="caution">
    <text evidence="2">The sequence shown here is derived from an EMBL/GenBank/DDBJ whole genome shotgun (WGS) entry which is preliminary data.</text>
</comment>
<evidence type="ECO:0000256" key="1">
    <source>
        <dbReference type="SAM" id="Coils"/>
    </source>
</evidence>
<feature type="coiled-coil region" evidence="1">
    <location>
        <begin position="101"/>
        <end position="128"/>
    </location>
</feature>
<accession>A0A1W0E4A2</accession>
<proteinExistence type="predicted"/>
<keyword evidence="1" id="KW-0175">Coiled coil</keyword>